<dbReference type="SUPFAM" id="SSF52317">
    <property type="entry name" value="Class I glutamine amidotransferase-like"/>
    <property type="match status" value="1"/>
</dbReference>
<evidence type="ECO:0000313" key="3">
    <source>
        <dbReference type="Proteomes" id="UP001551675"/>
    </source>
</evidence>
<protein>
    <submittedName>
        <fullName evidence="2">DJ-1/PfpI family protein</fullName>
        <ecNumber evidence="2">4.2.1.-</ecNumber>
    </submittedName>
</protein>
<dbReference type="InterPro" id="IPR052158">
    <property type="entry name" value="INH-QAR"/>
</dbReference>
<comment type="caution">
    <text evidence="2">The sequence shown here is derived from an EMBL/GenBank/DDBJ whole genome shotgun (WGS) entry which is preliminary data.</text>
</comment>
<keyword evidence="2" id="KW-0456">Lyase</keyword>
<feature type="domain" description="DJ-1/PfpI" evidence="1">
    <location>
        <begin position="3"/>
        <end position="169"/>
    </location>
</feature>
<dbReference type="InterPro" id="IPR002818">
    <property type="entry name" value="DJ-1/PfpI"/>
</dbReference>
<dbReference type="Gene3D" id="3.40.50.880">
    <property type="match status" value="1"/>
</dbReference>
<dbReference type="EMBL" id="JBFALK010000015">
    <property type="protein sequence ID" value="MEV0972201.1"/>
    <property type="molecule type" value="Genomic_DNA"/>
</dbReference>
<gene>
    <name evidence="2" type="ORF">AB0I59_26685</name>
</gene>
<accession>A0ABV3GKP0</accession>
<evidence type="ECO:0000259" key="1">
    <source>
        <dbReference type="Pfam" id="PF01965"/>
    </source>
</evidence>
<keyword evidence="3" id="KW-1185">Reference proteome</keyword>
<proteinExistence type="predicted"/>
<dbReference type="CDD" id="cd03139">
    <property type="entry name" value="GATase1_PfpI_2"/>
    <property type="match status" value="1"/>
</dbReference>
<name>A0ABV3GKP0_MICGL</name>
<dbReference type="RefSeq" id="WP_358137094.1">
    <property type="nucleotide sequence ID" value="NZ_JBFALK010000015.1"/>
</dbReference>
<dbReference type="Pfam" id="PF01965">
    <property type="entry name" value="DJ-1_PfpI"/>
    <property type="match status" value="1"/>
</dbReference>
<evidence type="ECO:0000313" key="2">
    <source>
        <dbReference type="EMBL" id="MEV0972201.1"/>
    </source>
</evidence>
<dbReference type="Proteomes" id="UP001551675">
    <property type="component" value="Unassembled WGS sequence"/>
</dbReference>
<dbReference type="PANTHER" id="PTHR43130">
    <property type="entry name" value="ARAC-FAMILY TRANSCRIPTIONAL REGULATOR"/>
    <property type="match status" value="1"/>
</dbReference>
<dbReference type="InterPro" id="IPR029062">
    <property type="entry name" value="Class_I_gatase-like"/>
</dbReference>
<dbReference type="GO" id="GO:0016829">
    <property type="term" value="F:lyase activity"/>
    <property type="evidence" value="ECO:0007669"/>
    <property type="project" value="UniProtKB-KW"/>
</dbReference>
<organism evidence="2 3">
    <name type="scientific">Microtetraspora glauca</name>
    <dbReference type="NCBI Taxonomy" id="1996"/>
    <lineage>
        <taxon>Bacteria</taxon>
        <taxon>Bacillati</taxon>
        <taxon>Actinomycetota</taxon>
        <taxon>Actinomycetes</taxon>
        <taxon>Streptosporangiales</taxon>
        <taxon>Streptosporangiaceae</taxon>
        <taxon>Microtetraspora</taxon>
    </lineage>
</organism>
<sequence>MTKTIAFVLYPGLTVLDVVGPLQVVTGLSQLDPRYRVVVLAEGTAPLPSDTPLGLVASHTFDEIPEPDVLIVPGGMEGTMAALADDTFLERIRRAAVGADLVASVCTGSLLLGAAGLLEGRRATGHWSMRHLLERFGAVPVAERWVEDGRIITAAGVAAGIDMALALVERLTGEETARMVQLWIEYDPQPPLGGIDWDGVDIPSYRPIVDGLLATTLADHPELLGRLTA</sequence>
<dbReference type="EC" id="4.2.1.-" evidence="2"/>
<reference evidence="2 3" key="1">
    <citation type="submission" date="2024-06" db="EMBL/GenBank/DDBJ databases">
        <title>The Natural Products Discovery Center: Release of the First 8490 Sequenced Strains for Exploring Actinobacteria Biosynthetic Diversity.</title>
        <authorList>
            <person name="Kalkreuter E."/>
            <person name="Kautsar S.A."/>
            <person name="Yang D."/>
            <person name="Bader C.D."/>
            <person name="Teijaro C.N."/>
            <person name="Fluegel L."/>
            <person name="Davis C.M."/>
            <person name="Simpson J.R."/>
            <person name="Lauterbach L."/>
            <person name="Steele A.D."/>
            <person name="Gui C."/>
            <person name="Meng S."/>
            <person name="Li G."/>
            <person name="Viehrig K."/>
            <person name="Ye F."/>
            <person name="Su P."/>
            <person name="Kiefer A.F."/>
            <person name="Nichols A."/>
            <person name="Cepeda A.J."/>
            <person name="Yan W."/>
            <person name="Fan B."/>
            <person name="Jiang Y."/>
            <person name="Adhikari A."/>
            <person name="Zheng C.-J."/>
            <person name="Schuster L."/>
            <person name="Cowan T.M."/>
            <person name="Smanski M.J."/>
            <person name="Chevrette M.G."/>
            <person name="De Carvalho L.P.S."/>
            <person name="Shen B."/>
        </authorList>
    </citation>
    <scope>NUCLEOTIDE SEQUENCE [LARGE SCALE GENOMIC DNA]</scope>
    <source>
        <strain evidence="2 3">NPDC050100</strain>
    </source>
</reference>
<dbReference type="PANTHER" id="PTHR43130:SF2">
    <property type="entry name" value="DJ-1_PFPI DOMAIN-CONTAINING PROTEIN"/>
    <property type="match status" value="1"/>
</dbReference>